<comment type="caution">
    <text evidence="2">The sequence shown here is derived from an EMBL/GenBank/DDBJ whole genome shotgun (WGS) entry which is preliminary data.</text>
</comment>
<sequence>MVYLRQEHAKNSWSKGKQTPQTVVKPGLTRNKLMLYVFWEWKGNSNAHRNARIELMCGDDAGSLEDDESNTHVRARGYQNCWFAI</sequence>
<reference evidence="2 3" key="1">
    <citation type="journal article" date="2019" name="Commun. Biol.">
        <title>The bagworm genome reveals a unique fibroin gene that provides high tensile strength.</title>
        <authorList>
            <person name="Kono N."/>
            <person name="Nakamura H."/>
            <person name="Ohtoshi R."/>
            <person name="Tomita M."/>
            <person name="Numata K."/>
            <person name="Arakawa K."/>
        </authorList>
    </citation>
    <scope>NUCLEOTIDE SEQUENCE [LARGE SCALE GENOMIC DNA]</scope>
</reference>
<feature type="compositionally biased region" description="Basic and acidic residues" evidence="1">
    <location>
        <begin position="1"/>
        <end position="10"/>
    </location>
</feature>
<evidence type="ECO:0000313" key="3">
    <source>
        <dbReference type="Proteomes" id="UP000299102"/>
    </source>
</evidence>
<gene>
    <name evidence="2" type="ORF">EVAR_2240_1</name>
</gene>
<dbReference type="AlphaFoldDB" id="A0A4C1SFJ0"/>
<keyword evidence="3" id="KW-1185">Reference proteome</keyword>
<dbReference type="EMBL" id="BGZK01000007">
    <property type="protein sequence ID" value="GBP00919.1"/>
    <property type="molecule type" value="Genomic_DNA"/>
</dbReference>
<dbReference type="InterPro" id="IPR001888">
    <property type="entry name" value="Transposase_1"/>
</dbReference>
<feature type="compositionally biased region" description="Polar residues" evidence="1">
    <location>
        <begin position="11"/>
        <end position="22"/>
    </location>
</feature>
<evidence type="ECO:0000313" key="2">
    <source>
        <dbReference type="EMBL" id="GBP00919.1"/>
    </source>
</evidence>
<name>A0A4C1SFJ0_EUMVA</name>
<organism evidence="2 3">
    <name type="scientific">Eumeta variegata</name>
    <name type="common">Bagworm moth</name>
    <name type="synonym">Eumeta japonica</name>
    <dbReference type="NCBI Taxonomy" id="151549"/>
    <lineage>
        <taxon>Eukaryota</taxon>
        <taxon>Metazoa</taxon>
        <taxon>Ecdysozoa</taxon>
        <taxon>Arthropoda</taxon>
        <taxon>Hexapoda</taxon>
        <taxon>Insecta</taxon>
        <taxon>Pterygota</taxon>
        <taxon>Neoptera</taxon>
        <taxon>Endopterygota</taxon>
        <taxon>Lepidoptera</taxon>
        <taxon>Glossata</taxon>
        <taxon>Ditrysia</taxon>
        <taxon>Tineoidea</taxon>
        <taxon>Psychidae</taxon>
        <taxon>Oiketicinae</taxon>
        <taxon>Eumeta</taxon>
    </lineage>
</organism>
<proteinExistence type="predicted"/>
<dbReference type="OrthoDB" id="6433213at2759"/>
<dbReference type="Proteomes" id="UP000299102">
    <property type="component" value="Unassembled WGS sequence"/>
</dbReference>
<feature type="region of interest" description="Disordered" evidence="1">
    <location>
        <begin position="1"/>
        <end position="22"/>
    </location>
</feature>
<accession>A0A4C1SFJ0</accession>
<dbReference type="Pfam" id="PF01359">
    <property type="entry name" value="Transposase_1"/>
    <property type="match status" value="1"/>
</dbReference>
<evidence type="ECO:0000256" key="1">
    <source>
        <dbReference type="SAM" id="MobiDB-lite"/>
    </source>
</evidence>
<protein>
    <submittedName>
        <fullName evidence="2">Uncharacterized protein</fullName>
    </submittedName>
</protein>